<organism evidence="2 3">
    <name type="scientific">Maribacter litopenaei</name>
    <dbReference type="NCBI Taxonomy" id="2976127"/>
    <lineage>
        <taxon>Bacteria</taxon>
        <taxon>Pseudomonadati</taxon>
        <taxon>Bacteroidota</taxon>
        <taxon>Flavobacteriia</taxon>
        <taxon>Flavobacteriales</taxon>
        <taxon>Flavobacteriaceae</taxon>
        <taxon>Maribacter</taxon>
    </lineage>
</organism>
<feature type="transmembrane region" description="Helical" evidence="1">
    <location>
        <begin position="66"/>
        <end position="83"/>
    </location>
</feature>
<dbReference type="Pfam" id="PF10825">
    <property type="entry name" value="DUF2752"/>
    <property type="match status" value="1"/>
</dbReference>
<dbReference type="InterPro" id="IPR021215">
    <property type="entry name" value="DUF2752"/>
</dbReference>
<gene>
    <name evidence="2" type="ORF">NYZ99_06380</name>
</gene>
<evidence type="ECO:0000313" key="2">
    <source>
        <dbReference type="EMBL" id="UWX55970.1"/>
    </source>
</evidence>
<evidence type="ECO:0000313" key="3">
    <source>
        <dbReference type="Proteomes" id="UP001059209"/>
    </source>
</evidence>
<proteinExistence type="predicted"/>
<name>A0ABY5YCX1_9FLAO</name>
<sequence>MVIFSLRIMGTMQLSAIVYFINIERFMLPCFTKQLFGVDCPGCGLQRSLLFLFKGAFIDAFKMYPAIYPMIILFAFLLFGKFLKIKYANYITNVLMVTTVGVILVNYALKFI</sequence>
<dbReference type="RefSeq" id="WP_260574478.1">
    <property type="nucleotide sequence ID" value="NZ_CP104205.1"/>
</dbReference>
<protein>
    <submittedName>
        <fullName evidence="2">DUF2752 domain-containing protein</fullName>
    </submittedName>
</protein>
<dbReference type="Proteomes" id="UP001059209">
    <property type="component" value="Chromosome"/>
</dbReference>
<keyword evidence="1" id="KW-0472">Membrane</keyword>
<feature type="transmembrane region" description="Helical" evidence="1">
    <location>
        <begin position="90"/>
        <end position="109"/>
    </location>
</feature>
<keyword evidence="1" id="KW-1133">Transmembrane helix</keyword>
<accession>A0ABY5YCX1</accession>
<reference evidence="2" key="1">
    <citation type="submission" date="2022-09" db="EMBL/GenBank/DDBJ databases">
        <title>Maribacter litopenaei sp. nov., isolated from the intestinal tract of the Pacific White Shrimp, Litopenaeus vannamei.</title>
        <authorList>
            <person name="Kim S.Y."/>
            <person name="Hwang C.Y."/>
        </authorList>
    </citation>
    <scope>NUCLEOTIDE SEQUENCE</scope>
    <source>
        <strain evidence="2">HL-LV01</strain>
    </source>
</reference>
<evidence type="ECO:0000256" key="1">
    <source>
        <dbReference type="SAM" id="Phobius"/>
    </source>
</evidence>
<keyword evidence="3" id="KW-1185">Reference proteome</keyword>
<dbReference type="EMBL" id="CP104205">
    <property type="protein sequence ID" value="UWX55970.1"/>
    <property type="molecule type" value="Genomic_DNA"/>
</dbReference>
<keyword evidence="1" id="KW-0812">Transmembrane</keyword>